<reference evidence="3" key="1">
    <citation type="journal article" date="2019" name="Int. J. Syst. Evol. Microbiol.">
        <title>The Global Catalogue of Microorganisms (GCM) 10K type strain sequencing project: providing services to taxonomists for standard genome sequencing and annotation.</title>
        <authorList>
            <consortium name="The Broad Institute Genomics Platform"/>
            <consortium name="The Broad Institute Genome Sequencing Center for Infectious Disease"/>
            <person name="Wu L."/>
            <person name="Ma J."/>
        </authorList>
    </citation>
    <scope>NUCLEOTIDE SEQUENCE [LARGE SCALE GENOMIC DNA]</scope>
    <source>
        <strain evidence="3">JCM 8201</strain>
    </source>
</reference>
<gene>
    <name evidence="2" type="ORF">GCM10010439_69340</name>
</gene>
<accession>A0ABP6H8C1</accession>
<dbReference type="EMBL" id="BAAATZ010000036">
    <property type="protein sequence ID" value="GAA2737811.1"/>
    <property type="molecule type" value="Genomic_DNA"/>
</dbReference>
<evidence type="ECO:0008006" key="4">
    <source>
        <dbReference type="Google" id="ProtNLM"/>
    </source>
</evidence>
<evidence type="ECO:0000256" key="1">
    <source>
        <dbReference type="SAM" id="MobiDB-lite"/>
    </source>
</evidence>
<dbReference type="InterPro" id="IPR027417">
    <property type="entry name" value="P-loop_NTPase"/>
</dbReference>
<evidence type="ECO:0000313" key="2">
    <source>
        <dbReference type="EMBL" id="GAA2737811.1"/>
    </source>
</evidence>
<proteinExistence type="predicted"/>
<sequence length="490" mass="53092">MSVLAPAAGEVVELMLEVPQGQVLEYNLPALCSALDIADPTRIAVETDGLRRAIVTIYPSNPLAEVRAVTAEDLVMDRHGRIAVGVYHNGRTVKRRLYDPATGSAQRFLLFGTTGAGKSRTLQLELAAEKRNGIVSWVCDLKNGQSVPEARDNVDWFGTTPEEAILMLRAAVNVAQERMERYSRLGRTAFIRDAPDPLHHLRIEEANRLLEKGAPYREEATYLIRELGRTGRSVGEGIGLSAQASHLEELGGSDTLRAMLKEGEVTLLRWSSSMMRQLVSDGLLPATAQLMPIPKSLRNVELRSQFAIDADDDEEDAPGTQGMAYLLSGPHPTAMMRHFRIGSIAPTPGLDPEILALYGDDAPPTLEDASHDAAGEAYAARHDPVKMAMLCQAVYDEAQEEEDKRPAGKAGKSYSPAKPPRAAAPRIIDRVRAALANASAPMSAEDVLAAVLADGGKEVRPGSVRNALLELVNGDTDVVRADRGLYTIDR</sequence>
<evidence type="ECO:0000313" key="3">
    <source>
        <dbReference type="Proteomes" id="UP001501842"/>
    </source>
</evidence>
<dbReference type="SUPFAM" id="SSF52540">
    <property type="entry name" value="P-loop containing nucleoside triphosphate hydrolases"/>
    <property type="match status" value="1"/>
</dbReference>
<dbReference type="Gene3D" id="3.40.50.300">
    <property type="entry name" value="P-loop containing nucleotide triphosphate hydrolases"/>
    <property type="match status" value="1"/>
</dbReference>
<protein>
    <recommendedName>
        <fullName evidence="4">Transfer protein</fullName>
    </recommendedName>
</protein>
<organism evidence="2 3">
    <name type="scientific">Actinocorallia aurantiaca</name>
    <dbReference type="NCBI Taxonomy" id="46204"/>
    <lineage>
        <taxon>Bacteria</taxon>
        <taxon>Bacillati</taxon>
        <taxon>Actinomycetota</taxon>
        <taxon>Actinomycetes</taxon>
        <taxon>Streptosporangiales</taxon>
        <taxon>Thermomonosporaceae</taxon>
        <taxon>Actinocorallia</taxon>
    </lineage>
</organism>
<feature type="region of interest" description="Disordered" evidence="1">
    <location>
        <begin position="399"/>
        <end position="423"/>
    </location>
</feature>
<comment type="caution">
    <text evidence="2">The sequence shown here is derived from an EMBL/GenBank/DDBJ whole genome shotgun (WGS) entry which is preliminary data.</text>
</comment>
<dbReference type="Proteomes" id="UP001501842">
    <property type="component" value="Unassembled WGS sequence"/>
</dbReference>
<dbReference type="RefSeq" id="WP_344457411.1">
    <property type="nucleotide sequence ID" value="NZ_BAAATZ010000036.1"/>
</dbReference>
<keyword evidence="3" id="KW-1185">Reference proteome</keyword>
<name>A0ABP6H8C1_9ACTN</name>